<dbReference type="InterPro" id="IPR002347">
    <property type="entry name" value="SDR_fam"/>
</dbReference>
<name>A0A8H3IJ93_9LECA</name>
<evidence type="ECO:0000313" key="4">
    <source>
        <dbReference type="EMBL" id="CAF9917585.1"/>
    </source>
</evidence>
<dbReference type="EMBL" id="CAJPDQ010000012">
    <property type="protein sequence ID" value="CAF9917585.1"/>
    <property type="molecule type" value="Genomic_DNA"/>
</dbReference>
<protein>
    <submittedName>
        <fullName evidence="4">Uncharacterized protein</fullName>
    </submittedName>
</protein>
<dbReference type="PANTHER" id="PTHR42760">
    <property type="entry name" value="SHORT-CHAIN DEHYDROGENASES/REDUCTASES FAMILY MEMBER"/>
    <property type="match status" value="1"/>
</dbReference>
<dbReference type="InterPro" id="IPR036291">
    <property type="entry name" value="NAD(P)-bd_dom_sf"/>
</dbReference>
<proteinExistence type="inferred from homology"/>
<dbReference type="CDD" id="cd05233">
    <property type="entry name" value="SDR_c"/>
    <property type="match status" value="1"/>
</dbReference>
<comment type="caution">
    <text evidence="4">The sequence shown here is derived from an EMBL/GenBank/DDBJ whole genome shotgun (WGS) entry which is preliminary data.</text>
</comment>
<evidence type="ECO:0000256" key="1">
    <source>
        <dbReference type="ARBA" id="ARBA00006484"/>
    </source>
</evidence>
<dbReference type="Proteomes" id="UP000664169">
    <property type="component" value="Unassembled WGS sequence"/>
</dbReference>
<dbReference type="OrthoDB" id="1933717at2759"/>
<organism evidence="4 5">
    <name type="scientific">Gomphillus americanus</name>
    <dbReference type="NCBI Taxonomy" id="1940652"/>
    <lineage>
        <taxon>Eukaryota</taxon>
        <taxon>Fungi</taxon>
        <taxon>Dikarya</taxon>
        <taxon>Ascomycota</taxon>
        <taxon>Pezizomycotina</taxon>
        <taxon>Lecanoromycetes</taxon>
        <taxon>OSLEUM clade</taxon>
        <taxon>Ostropomycetidae</taxon>
        <taxon>Ostropales</taxon>
        <taxon>Graphidaceae</taxon>
        <taxon>Gomphilloideae</taxon>
        <taxon>Gomphillus</taxon>
    </lineage>
</organism>
<dbReference type="SUPFAM" id="SSF51735">
    <property type="entry name" value="NAD(P)-binding Rossmann-fold domains"/>
    <property type="match status" value="1"/>
</dbReference>
<dbReference type="Pfam" id="PF00106">
    <property type="entry name" value="adh_short"/>
    <property type="match status" value="1"/>
</dbReference>
<keyword evidence="5" id="KW-1185">Reference proteome</keyword>
<dbReference type="PRINTS" id="PR00080">
    <property type="entry name" value="SDRFAMILY"/>
</dbReference>
<dbReference type="Gene3D" id="3.40.50.720">
    <property type="entry name" value="NAD(P)-binding Rossmann-like Domain"/>
    <property type="match status" value="1"/>
</dbReference>
<gene>
    <name evidence="4" type="ORF">GOMPHAMPRED_001315</name>
</gene>
<evidence type="ECO:0000313" key="5">
    <source>
        <dbReference type="Proteomes" id="UP000664169"/>
    </source>
</evidence>
<comment type="similarity">
    <text evidence="1 3">Belongs to the short-chain dehydrogenases/reductases (SDR) family.</text>
</comment>
<accession>A0A8H3IJ93</accession>
<evidence type="ECO:0000256" key="2">
    <source>
        <dbReference type="ARBA" id="ARBA00023002"/>
    </source>
</evidence>
<dbReference type="PANTHER" id="PTHR42760:SF37">
    <property type="entry name" value="CLAVALDEHYDE DEHYDROGENASE"/>
    <property type="match status" value="1"/>
</dbReference>
<sequence length="313" mass="33678">MPPPQGTPNPLKGPGDYTTTQTVHSDIYDAISPALLDLSGRAVLITGASRGVGEQIALAYASAGASFIAIGARGDLTKQKELILQTAKDSNRKTPVVIAVHLDVKDAASVDNAVAKVWEEFGRLDILINNAGVLGDRASISESDPDSWWSTFETNLKGPYLVARKSIPCLLDSKDGLKTLVTVTSVGAFLVSPGLSAYQTSKLAVLRVTDFIAREYADQGIIAINVHPGNMLTDIVGKGESMDESFKAIFTETTRLPGQSIVFLTAERRAWLSGRYVNLTWDLPQLFERKDEIVKGDKLKITLDVLDHGGGII</sequence>
<dbReference type="PRINTS" id="PR00081">
    <property type="entry name" value="GDHRDH"/>
</dbReference>
<keyword evidence="2" id="KW-0560">Oxidoreductase</keyword>
<reference evidence="4" key="1">
    <citation type="submission" date="2021-03" db="EMBL/GenBank/DDBJ databases">
        <authorList>
            <person name="Tagirdzhanova G."/>
        </authorList>
    </citation>
    <scope>NUCLEOTIDE SEQUENCE</scope>
</reference>
<dbReference type="AlphaFoldDB" id="A0A8H3IJ93"/>
<dbReference type="GO" id="GO:0016616">
    <property type="term" value="F:oxidoreductase activity, acting on the CH-OH group of donors, NAD or NADP as acceptor"/>
    <property type="evidence" value="ECO:0007669"/>
    <property type="project" value="TreeGrafter"/>
</dbReference>
<evidence type="ECO:0000256" key="3">
    <source>
        <dbReference type="RuleBase" id="RU000363"/>
    </source>
</evidence>